<evidence type="ECO:0000313" key="3">
    <source>
        <dbReference type="Proteomes" id="UP000467637"/>
    </source>
</evidence>
<sequence>MSPPETIIYHPDTNLFCYLINDAKDQQDYRKSATEFWEKVLLEATQKTAKIVISKEVERELRVQMQTLKEKKRKIIEEILETNSNRIDQSFSMDLETELRIFSNFIRSEPIRPLLNIPGYKFKDYPKVSDIRILVDALMNEAVLATGNIKDFIMYPLFLDEPEDKLYDIINKKFVNLPPEFVKAVKKDTKLHSIIDKLGRLQR</sequence>
<dbReference type="SUPFAM" id="SSF88723">
    <property type="entry name" value="PIN domain-like"/>
    <property type="match status" value="1"/>
</dbReference>
<keyword evidence="1" id="KW-0175">Coiled coil</keyword>
<feature type="coiled-coil region" evidence="1">
    <location>
        <begin position="54"/>
        <end position="85"/>
    </location>
</feature>
<dbReference type="Proteomes" id="UP000467637">
    <property type="component" value="Unassembled WGS sequence"/>
</dbReference>
<dbReference type="RefSeq" id="WP_157317578.1">
    <property type="nucleotide sequence ID" value="NZ_WSEM01000003.1"/>
</dbReference>
<accession>A0ABW9U2Z1</accession>
<evidence type="ECO:0000313" key="2">
    <source>
        <dbReference type="EMBL" id="MVQ33411.1"/>
    </source>
</evidence>
<organism evidence="2 3">
    <name type="scientific">Paenibacillus anseongense</name>
    <dbReference type="NCBI Taxonomy" id="2682845"/>
    <lineage>
        <taxon>Bacteria</taxon>
        <taxon>Bacillati</taxon>
        <taxon>Bacillota</taxon>
        <taxon>Bacilli</taxon>
        <taxon>Bacillales</taxon>
        <taxon>Paenibacillaceae</taxon>
        <taxon>Paenibacillus</taxon>
    </lineage>
</organism>
<evidence type="ECO:0000256" key="1">
    <source>
        <dbReference type="SAM" id="Coils"/>
    </source>
</evidence>
<dbReference type="EMBL" id="WSEM01000003">
    <property type="protein sequence ID" value="MVQ33411.1"/>
    <property type="molecule type" value="Genomic_DNA"/>
</dbReference>
<comment type="caution">
    <text evidence="2">The sequence shown here is derived from an EMBL/GenBank/DDBJ whole genome shotgun (WGS) entry which is preliminary data.</text>
</comment>
<dbReference type="InterPro" id="IPR029060">
    <property type="entry name" value="PIN-like_dom_sf"/>
</dbReference>
<name>A0ABW9U2Z1_9BACL</name>
<keyword evidence="3" id="KW-1185">Reference proteome</keyword>
<gene>
    <name evidence="2" type="ORF">GON05_02005</name>
</gene>
<reference evidence="2 3" key="1">
    <citation type="submission" date="2019-12" db="EMBL/GenBank/DDBJ databases">
        <authorList>
            <person name="Huq M.A."/>
        </authorList>
    </citation>
    <scope>NUCLEOTIDE SEQUENCE [LARGE SCALE GENOMIC DNA]</scope>
    <source>
        <strain evidence="2 3">MAH-34</strain>
    </source>
</reference>
<protein>
    <submittedName>
        <fullName evidence="2">DUF4411 family protein</fullName>
    </submittedName>
</protein>
<proteinExistence type="predicted"/>